<reference evidence="1 2" key="1">
    <citation type="submission" date="2018-06" db="EMBL/GenBank/DDBJ databases">
        <authorList>
            <consortium name="Pathogen Informatics"/>
            <person name="Doyle S."/>
        </authorList>
    </citation>
    <scope>NUCLEOTIDE SEQUENCE [LARGE SCALE GENOMIC DNA]</scope>
    <source>
        <strain evidence="1 2">NCTC8261</strain>
    </source>
</reference>
<sequence length="118" mass="13310">MVTTDGSCVFTRVLRQPAHDRCHRIALRQQLPPDIHIRRNVLEKMLIARTQVIMRRMTGRRDGKAMLRTAAMTRKAVVTATTIGGQGLPLGLAKGNSPLAIFKALMLCWWIFPSRCSR</sequence>
<organism evidence="1 2">
    <name type="scientific">Salmonella enterica I</name>
    <dbReference type="NCBI Taxonomy" id="59201"/>
    <lineage>
        <taxon>Bacteria</taxon>
        <taxon>Pseudomonadati</taxon>
        <taxon>Pseudomonadota</taxon>
        <taxon>Gammaproteobacteria</taxon>
        <taxon>Enterobacterales</taxon>
        <taxon>Enterobacteriaceae</taxon>
        <taxon>Salmonella</taxon>
    </lineage>
</organism>
<dbReference type="AlphaFoldDB" id="A0A379X3H3"/>
<proteinExistence type="predicted"/>
<accession>A0A379X3H3</accession>
<gene>
    <name evidence="1" type="ORF">NCTC8261_07282</name>
</gene>
<protein>
    <submittedName>
        <fullName evidence="1">Uncharacterized protein</fullName>
    </submittedName>
</protein>
<dbReference type="EMBL" id="UGXT01000002">
    <property type="protein sequence ID" value="SUH40862.1"/>
    <property type="molecule type" value="Genomic_DNA"/>
</dbReference>
<evidence type="ECO:0000313" key="2">
    <source>
        <dbReference type="Proteomes" id="UP000254712"/>
    </source>
</evidence>
<evidence type="ECO:0000313" key="1">
    <source>
        <dbReference type="EMBL" id="SUH40862.1"/>
    </source>
</evidence>
<dbReference type="Proteomes" id="UP000254712">
    <property type="component" value="Unassembled WGS sequence"/>
</dbReference>
<name>A0A379X3H3_SALET</name>